<dbReference type="HOGENOM" id="CLU_3394776_0_0_0"/>
<gene>
    <name evidence="1" type="ORF">Apau_0570</name>
</gene>
<accession>E3D0I4</accession>
<protein>
    <submittedName>
        <fullName evidence="1">Uncharacterized protein</fullName>
    </submittedName>
</protein>
<keyword evidence="2" id="KW-1185">Reference proteome</keyword>
<dbReference type="EMBL" id="CM001022">
    <property type="protein sequence ID" value="EFQ23003.1"/>
    <property type="molecule type" value="Genomic_DNA"/>
</dbReference>
<evidence type="ECO:0000313" key="2">
    <source>
        <dbReference type="Proteomes" id="UP000005096"/>
    </source>
</evidence>
<dbReference type="STRING" id="584708.Apau_0570"/>
<dbReference type="PaxDb" id="584708-Apau_0570"/>
<organism evidence="1 2">
    <name type="scientific">Aminomonas paucivorans DSM 12260</name>
    <dbReference type="NCBI Taxonomy" id="584708"/>
    <lineage>
        <taxon>Bacteria</taxon>
        <taxon>Thermotogati</taxon>
        <taxon>Synergistota</taxon>
        <taxon>Synergistia</taxon>
        <taxon>Synergistales</taxon>
        <taxon>Synergistaceae</taxon>
        <taxon>Aminomonas</taxon>
    </lineage>
</organism>
<proteinExistence type="predicted"/>
<evidence type="ECO:0000313" key="1">
    <source>
        <dbReference type="EMBL" id="EFQ23003.1"/>
    </source>
</evidence>
<reference evidence="1 2" key="1">
    <citation type="journal article" date="2010" name="Stand. Genomic Sci.">
        <title>Non-contiguous finished genome sequence of Aminomonas paucivorans type strain (GLU-3).</title>
        <authorList>
            <person name="Pitluck S."/>
            <person name="Yasawong M."/>
            <person name="Held B."/>
            <person name="Lapidus A."/>
            <person name="Nolan M."/>
            <person name="Copeland A."/>
            <person name="Lucas S."/>
            <person name="Del Rio T.G."/>
            <person name="Tice H."/>
            <person name="Cheng J.F."/>
            <person name="Chertkov O."/>
            <person name="Goodwin L."/>
            <person name="Tapia R."/>
            <person name="Han C."/>
            <person name="Liolios K."/>
            <person name="Ivanova N."/>
            <person name="Mavromatis K."/>
            <person name="Ovchinnikova G."/>
            <person name="Pati A."/>
            <person name="Chen A."/>
            <person name="Palaniappan K."/>
            <person name="Land M."/>
            <person name="Hauser L."/>
            <person name="Chang Y.J."/>
            <person name="Jeffries C.D."/>
            <person name="Pukall R."/>
            <person name="Spring S."/>
            <person name="Rohde M."/>
            <person name="Sikorski J."/>
            <person name="Goker M."/>
            <person name="Woyke T."/>
            <person name="Bristow J."/>
            <person name="Eisen J.A."/>
            <person name="Markowitz V."/>
            <person name="Hugenholtz P."/>
            <person name="Kyrpides N.C."/>
            <person name="Klenk H.P."/>
        </authorList>
    </citation>
    <scope>NUCLEOTIDE SEQUENCE [LARGE SCALE GENOMIC DNA]</scope>
    <source>
        <strain evidence="1 2">DSM 12260</strain>
    </source>
</reference>
<name>E3D0I4_9BACT</name>
<dbReference type="Proteomes" id="UP000005096">
    <property type="component" value="Chromosome"/>
</dbReference>
<sequence length="31" mass="3602">MLRLEMSEKARKWMEEKHLEGTLLAEQVGTG</sequence>
<dbReference type="AlphaFoldDB" id="E3D0I4"/>